<dbReference type="InterPro" id="IPR043502">
    <property type="entry name" value="DNA/RNA_pol_sf"/>
</dbReference>
<name>A0AAW2TFE4_SESRA</name>
<dbReference type="Pfam" id="PF07727">
    <property type="entry name" value="RVT_2"/>
    <property type="match status" value="1"/>
</dbReference>
<reference evidence="2" key="2">
    <citation type="journal article" date="2024" name="Plant">
        <title>Genomic evolution and insights into agronomic trait innovations of Sesamum species.</title>
        <authorList>
            <person name="Miao H."/>
            <person name="Wang L."/>
            <person name="Qu L."/>
            <person name="Liu H."/>
            <person name="Sun Y."/>
            <person name="Le M."/>
            <person name="Wang Q."/>
            <person name="Wei S."/>
            <person name="Zheng Y."/>
            <person name="Lin W."/>
            <person name="Duan Y."/>
            <person name="Cao H."/>
            <person name="Xiong S."/>
            <person name="Wang X."/>
            <person name="Wei L."/>
            <person name="Li C."/>
            <person name="Ma Q."/>
            <person name="Ju M."/>
            <person name="Zhao R."/>
            <person name="Li G."/>
            <person name="Mu C."/>
            <person name="Tian Q."/>
            <person name="Mei H."/>
            <person name="Zhang T."/>
            <person name="Gao T."/>
            <person name="Zhang H."/>
        </authorList>
    </citation>
    <scope>NUCLEOTIDE SEQUENCE</scope>
    <source>
        <strain evidence="2">G02</strain>
    </source>
</reference>
<dbReference type="PANTHER" id="PTHR11439:SF483">
    <property type="entry name" value="PEPTIDE SYNTHASE GLIP-LIKE, PUTATIVE (AFU_ORTHOLOGUE AFUA_3G12920)-RELATED"/>
    <property type="match status" value="1"/>
</dbReference>
<reference evidence="2" key="1">
    <citation type="submission" date="2020-06" db="EMBL/GenBank/DDBJ databases">
        <authorList>
            <person name="Li T."/>
            <person name="Hu X."/>
            <person name="Zhang T."/>
            <person name="Song X."/>
            <person name="Zhang H."/>
            <person name="Dai N."/>
            <person name="Sheng W."/>
            <person name="Hou X."/>
            <person name="Wei L."/>
        </authorList>
    </citation>
    <scope>NUCLEOTIDE SEQUENCE</scope>
    <source>
        <strain evidence="2">G02</strain>
        <tissue evidence="2">Leaf</tissue>
    </source>
</reference>
<organism evidence="2">
    <name type="scientific">Sesamum radiatum</name>
    <name type="common">Black benniseed</name>
    <dbReference type="NCBI Taxonomy" id="300843"/>
    <lineage>
        <taxon>Eukaryota</taxon>
        <taxon>Viridiplantae</taxon>
        <taxon>Streptophyta</taxon>
        <taxon>Embryophyta</taxon>
        <taxon>Tracheophyta</taxon>
        <taxon>Spermatophyta</taxon>
        <taxon>Magnoliopsida</taxon>
        <taxon>eudicotyledons</taxon>
        <taxon>Gunneridae</taxon>
        <taxon>Pentapetalae</taxon>
        <taxon>asterids</taxon>
        <taxon>lamiids</taxon>
        <taxon>Lamiales</taxon>
        <taxon>Pedaliaceae</taxon>
        <taxon>Sesamum</taxon>
    </lineage>
</organism>
<accession>A0AAW2TFE4</accession>
<gene>
    <name evidence="2" type="ORF">Sradi_2004100</name>
</gene>
<dbReference type="EMBL" id="JACGWJ010000008">
    <property type="protein sequence ID" value="KAL0403633.1"/>
    <property type="molecule type" value="Genomic_DNA"/>
</dbReference>
<protein>
    <submittedName>
        <fullName evidence="2">Retrovirus-related Pol polyprotein from transposon TNT 1-94</fullName>
    </submittedName>
</protein>
<sequence length="334" mass="38337">MDEEIACIEKNPTWDLVDLLDGKNVIGVKWIYKTKYKEDGSIHKQKTRLVAKGYSQQPGVDFTETFALVARMETIRIVVAISAQLGLPVYQLDVKSAFLNGELQEEVYVEQPTGYIVLGKEEKAYHLRKALYGLKQAPRAWNSKIDGYFQSNGFERSQNEPSLYVKKGTKDFLIVCLYVDDLIYAGINSIMVQDFRKAMMEEFEMNDLGLMKYFLGIQVRQSQGEIFISQEKYLEGVLKKFQMHNCKSISTPLAVNEKLQLNDGASKVDPKIYRSLVGLLIYLTNTRPDIVYPVNLISRFMNEPSKLHFVAAKRILRYLQGTRKLGINMSKKRK</sequence>
<evidence type="ECO:0000259" key="1">
    <source>
        <dbReference type="Pfam" id="PF07727"/>
    </source>
</evidence>
<dbReference type="PANTHER" id="PTHR11439">
    <property type="entry name" value="GAG-POL-RELATED RETROTRANSPOSON"/>
    <property type="match status" value="1"/>
</dbReference>
<dbReference type="SUPFAM" id="SSF56672">
    <property type="entry name" value="DNA/RNA polymerases"/>
    <property type="match status" value="1"/>
</dbReference>
<evidence type="ECO:0000313" key="2">
    <source>
        <dbReference type="EMBL" id="KAL0403633.1"/>
    </source>
</evidence>
<dbReference type="AlphaFoldDB" id="A0AAW2TFE4"/>
<dbReference type="InterPro" id="IPR013103">
    <property type="entry name" value="RVT_2"/>
</dbReference>
<proteinExistence type="predicted"/>
<feature type="domain" description="Reverse transcriptase Ty1/copia-type" evidence="1">
    <location>
        <begin position="11"/>
        <end position="253"/>
    </location>
</feature>
<comment type="caution">
    <text evidence="2">The sequence shown here is derived from an EMBL/GenBank/DDBJ whole genome shotgun (WGS) entry which is preliminary data.</text>
</comment>